<feature type="region of interest" description="Disordered" evidence="1">
    <location>
        <begin position="464"/>
        <end position="590"/>
    </location>
</feature>
<evidence type="ECO:0000313" key="4">
    <source>
        <dbReference type="Proteomes" id="UP000504638"/>
    </source>
</evidence>
<feature type="chain" id="PRO_5044631898" evidence="2">
    <location>
        <begin position="20"/>
        <end position="836"/>
    </location>
</feature>
<dbReference type="RefSeq" id="XP_033535561.1">
    <property type="nucleotide sequence ID" value="XM_033682796.1"/>
</dbReference>
<dbReference type="EMBL" id="ML975154">
    <property type="protein sequence ID" value="KAF1813930.1"/>
    <property type="molecule type" value="Genomic_DNA"/>
</dbReference>
<gene>
    <name evidence="3 5" type="ORF">P152DRAFT_513273</name>
</gene>
<evidence type="ECO:0000313" key="3">
    <source>
        <dbReference type="EMBL" id="KAF1813930.1"/>
    </source>
</evidence>
<sequence>MLLLLWWVILSLLMAGSVAGVAKTAIENLEGGNLDVSTSIASSASSSSSSAGNSIASTVRMPPIFLPAITPYPNISRFWSSGYFAISSATNSSTRLFPSNGTGQDVLATGTGWSYASSCNSAQQSWFNARIQFYMGIPSTTVTTDIHAATLRVAPVSTTNCGTATITYALDSPTHTLAITTRSWDSLIWTGPFRDWTESFLEPSPTCSIQPKDCSSLVSSWSIAMQVALSSNGVSTVNHPQCQIRTTECGKCTIGGGSVQLIYFPVPTTIARDMCAPNPIDDPAVITPAPDIPVATESFVDGTDGTAPVVDATRTGGSAGGQSGVVMNGTTFFVNSAYISFQYLLAGQYCDGSSSQIGGIYSSHLLAIPSASVSSMRFPNYGTAYRFNFADMNSPVPWSAYNGLTQCFIQQCQTLYYDDHKPVLAVPSAVRQLDPNWADCALDFDGLYDPPLALATATVLDGGRGGEGDGGNGNNEGGRGNDGNGGGSNLGGGTGDGGTAHPGQQPGDSLPQPTTAPQGGVSGGNAHNDGESVGGIIGGLLGGNTGSDSNSPGGNGASSGSPGGGSPADSSDPEPITLLPNGQTIVPNPSGPGIIVGGSTILPGGAPVTFLSGSGSGDSLIISAGISGDSGVVIISPSDNNESQQGGGGVAAPTTIIFHPGGTGSVPSRPGGEGQAAAADNIASLLSAAAAAGGMAFGFIFTAADGRVYTATQADFGVAGIAVISGQTLTMGGPGAVVDGNTISLGPGGLVVSGIGTVNAVGITGTTDIGEYVASGIRLSSIAGTGANSGRSNIFTEHSGTEQTDWKLVAISGYTQLAGGWFALMLQETKTVIVLT</sequence>
<evidence type="ECO:0000313" key="5">
    <source>
        <dbReference type="RefSeq" id="XP_033535561.1"/>
    </source>
</evidence>
<protein>
    <submittedName>
        <fullName evidence="3 5">Uncharacterized protein</fullName>
    </submittedName>
</protein>
<reference evidence="3 5" key="1">
    <citation type="submission" date="2020-01" db="EMBL/GenBank/DDBJ databases">
        <authorList>
            <consortium name="DOE Joint Genome Institute"/>
            <person name="Haridas S."/>
            <person name="Albert R."/>
            <person name="Binder M."/>
            <person name="Bloem J."/>
            <person name="Labutti K."/>
            <person name="Salamov A."/>
            <person name="Andreopoulos B."/>
            <person name="Baker S.E."/>
            <person name="Barry K."/>
            <person name="Bills G."/>
            <person name="Bluhm B.H."/>
            <person name="Cannon C."/>
            <person name="Castanera R."/>
            <person name="Culley D.E."/>
            <person name="Daum C."/>
            <person name="Ezra D."/>
            <person name="Gonzalez J.B."/>
            <person name="Henrissat B."/>
            <person name="Kuo A."/>
            <person name="Liang C."/>
            <person name="Lipzen A."/>
            <person name="Lutzoni F."/>
            <person name="Magnuson J."/>
            <person name="Mondo S."/>
            <person name="Nolan M."/>
            <person name="Ohm R."/>
            <person name="Pangilinan J."/>
            <person name="Park H.-J."/>
            <person name="Ramirez L."/>
            <person name="Alfaro M."/>
            <person name="Sun H."/>
            <person name="Tritt A."/>
            <person name="Yoshinaga Y."/>
            <person name="Zwiers L.-H."/>
            <person name="Turgeon B.G."/>
            <person name="Goodwin S.B."/>
            <person name="Spatafora J.W."/>
            <person name="Crous P.W."/>
            <person name="Grigoriev I.V."/>
        </authorList>
    </citation>
    <scope>NUCLEOTIDE SEQUENCE</scope>
    <source>
        <strain evidence="3 5">CBS 781.70</strain>
    </source>
</reference>
<dbReference type="AlphaFoldDB" id="A0A6G1G7R6"/>
<feature type="compositionally biased region" description="Gly residues" evidence="1">
    <location>
        <begin position="553"/>
        <end position="566"/>
    </location>
</feature>
<keyword evidence="4" id="KW-1185">Reference proteome</keyword>
<organism evidence="3">
    <name type="scientific">Eremomyces bilateralis CBS 781.70</name>
    <dbReference type="NCBI Taxonomy" id="1392243"/>
    <lineage>
        <taxon>Eukaryota</taxon>
        <taxon>Fungi</taxon>
        <taxon>Dikarya</taxon>
        <taxon>Ascomycota</taxon>
        <taxon>Pezizomycotina</taxon>
        <taxon>Dothideomycetes</taxon>
        <taxon>Dothideomycetes incertae sedis</taxon>
        <taxon>Eremomycetales</taxon>
        <taxon>Eremomycetaceae</taxon>
        <taxon>Eremomyces</taxon>
    </lineage>
</organism>
<feature type="compositionally biased region" description="Gly residues" evidence="1">
    <location>
        <begin position="532"/>
        <end position="545"/>
    </location>
</feature>
<name>A0A6G1G7R6_9PEZI</name>
<dbReference type="GeneID" id="54423366"/>
<reference evidence="5" key="3">
    <citation type="submission" date="2025-04" db="UniProtKB">
        <authorList>
            <consortium name="RefSeq"/>
        </authorList>
    </citation>
    <scope>IDENTIFICATION</scope>
    <source>
        <strain evidence="5">CBS 781.70</strain>
    </source>
</reference>
<proteinExistence type="predicted"/>
<keyword evidence="2" id="KW-0732">Signal</keyword>
<reference evidence="5" key="2">
    <citation type="submission" date="2020-04" db="EMBL/GenBank/DDBJ databases">
        <authorList>
            <consortium name="NCBI Genome Project"/>
        </authorList>
    </citation>
    <scope>NUCLEOTIDE SEQUENCE</scope>
    <source>
        <strain evidence="5">CBS 781.70</strain>
    </source>
</reference>
<feature type="compositionally biased region" description="Gly residues" evidence="1">
    <location>
        <begin position="464"/>
        <end position="500"/>
    </location>
</feature>
<dbReference type="OrthoDB" id="3944128at2759"/>
<evidence type="ECO:0000256" key="2">
    <source>
        <dbReference type="SAM" id="SignalP"/>
    </source>
</evidence>
<dbReference type="Proteomes" id="UP000504638">
    <property type="component" value="Unplaced"/>
</dbReference>
<feature type="signal peptide" evidence="2">
    <location>
        <begin position="1"/>
        <end position="19"/>
    </location>
</feature>
<accession>A0A6G1G7R6</accession>
<evidence type="ECO:0000256" key="1">
    <source>
        <dbReference type="SAM" id="MobiDB-lite"/>
    </source>
</evidence>